<keyword evidence="2" id="KW-1185">Reference proteome</keyword>
<sequence>MDQLTQQIAATSQIREACGAASELMRLWPLTKAEYMDNDARYGEDLQVRLTRAIATITTGESVRMNDAEYVYEGADEIPGCPQRIVDALLAANDAYDAMDTYSDSLDVTVLLEAADLLQAGWSDKTVERVQELAQHFQNDMQAAIEQDEQYVLNTEADAIAQRFASIIVHVDKMISAVAHVPDHEIGGVDGKEMERVERAALPLLLFMNELCELLAVPRVGATAEQIHGLLAAYAMRNGEYSDSGDSALAFARILAPLALAEWRKHKEDVLWDAAEAKLRAKEEDERKNKEALAAKFAHVKDDPTKPEVEL</sequence>
<dbReference type="STRING" id="1692.BMAGN_0118"/>
<gene>
    <name evidence="1" type="ORF">BMAGN_0118</name>
</gene>
<accession>A0A087BAW9</accession>
<dbReference type="Proteomes" id="UP000029052">
    <property type="component" value="Unassembled WGS sequence"/>
</dbReference>
<evidence type="ECO:0000313" key="2">
    <source>
        <dbReference type="Proteomes" id="UP000029052"/>
    </source>
</evidence>
<dbReference type="AlphaFoldDB" id="A0A087BAW9"/>
<comment type="caution">
    <text evidence="1">The sequence shown here is derived from an EMBL/GenBank/DDBJ whole genome shotgun (WGS) entry which is preliminary data.</text>
</comment>
<dbReference type="eggNOG" id="ENOG5032K3E">
    <property type="taxonomic scope" value="Bacteria"/>
</dbReference>
<organism evidence="1 2">
    <name type="scientific">Bifidobacterium magnum</name>
    <dbReference type="NCBI Taxonomy" id="1692"/>
    <lineage>
        <taxon>Bacteria</taxon>
        <taxon>Bacillati</taxon>
        <taxon>Actinomycetota</taxon>
        <taxon>Actinomycetes</taxon>
        <taxon>Bifidobacteriales</taxon>
        <taxon>Bifidobacteriaceae</taxon>
        <taxon>Bifidobacterium</taxon>
    </lineage>
</organism>
<reference evidence="1 2" key="1">
    <citation type="submission" date="2014-03" db="EMBL/GenBank/DDBJ databases">
        <title>Genomics of Bifidobacteria.</title>
        <authorList>
            <person name="Ventura M."/>
            <person name="Milani C."/>
            <person name="Lugli G.A."/>
        </authorList>
    </citation>
    <scope>NUCLEOTIDE SEQUENCE [LARGE SCALE GENOMIC DNA]</scope>
    <source>
        <strain evidence="1 2">LMG 11591</strain>
    </source>
</reference>
<name>A0A087BAW9_9BIFI</name>
<dbReference type="RefSeq" id="WP_022859930.1">
    <property type="nucleotide sequence ID" value="NZ_JGZB01000004.1"/>
</dbReference>
<proteinExistence type="predicted"/>
<evidence type="ECO:0000313" key="1">
    <source>
        <dbReference type="EMBL" id="KFI68169.1"/>
    </source>
</evidence>
<protein>
    <submittedName>
        <fullName evidence="1">Uncharacterized protein</fullName>
    </submittedName>
</protein>
<dbReference type="EMBL" id="JGZB01000004">
    <property type="protein sequence ID" value="KFI68169.1"/>
    <property type="molecule type" value="Genomic_DNA"/>
</dbReference>